<dbReference type="EMBL" id="QSON01000001">
    <property type="protein sequence ID" value="RGJ07863.1"/>
    <property type="molecule type" value="Genomic_DNA"/>
</dbReference>
<sequence>MKKKVMSVLLSTAMAAALMSGCGSSAGKESSTAGEEKSAGGSKTVTMMCWYTEDDMQRVIDAINEKLGGEYQVEYTYITNSDYNNVLSTQLAAGEGPDVIADGANFPARIKAGNIKEITGTGLTDGFSKEGLALCTMDGKNYGIPCYGWFAGVFYNTELFRQSGITETPKTYDEFLEACKKLSSNGVKPLALGLADGDNGLHSVCGFLESNFYETSDAGKEFDTGFAKGEKTMAGTLNDSMEKWMQMVDQGYITPEMVGISGNQAKDEFMAGKAGMYYSGPWEYENFKNAGLSFGVMPFLGPEADNAYLIGGPAASWGINVNTKNEEGAEKVMEALASVEVQQAFIDANPGSSSYREGVTTGLPEEYADVEAVLNAGKIACCWDRWSINMPSQSLIDEINAQVQGLVSGELSAEDFLKALDSKADSIRYE</sequence>
<dbReference type="InterPro" id="IPR006059">
    <property type="entry name" value="SBP"/>
</dbReference>
<dbReference type="InterPro" id="IPR050490">
    <property type="entry name" value="Bact_solute-bd_prot1"/>
</dbReference>
<dbReference type="PROSITE" id="PS51257">
    <property type="entry name" value="PROKAR_LIPOPROTEIN"/>
    <property type="match status" value="1"/>
</dbReference>
<dbReference type="Proteomes" id="UP000263014">
    <property type="component" value="Unassembled WGS sequence"/>
</dbReference>
<feature type="chain" id="PRO_5039324430" evidence="1">
    <location>
        <begin position="26"/>
        <end position="430"/>
    </location>
</feature>
<dbReference type="RefSeq" id="WP_117630477.1">
    <property type="nucleotide sequence ID" value="NZ_QSON01000001.1"/>
</dbReference>
<gene>
    <name evidence="2" type="ORF">DXD79_00120</name>
</gene>
<dbReference type="AlphaFoldDB" id="A0A374PCS8"/>
<dbReference type="Gene3D" id="3.40.190.10">
    <property type="entry name" value="Periplasmic binding protein-like II"/>
    <property type="match status" value="2"/>
</dbReference>
<evidence type="ECO:0000313" key="3">
    <source>
        <dbReference type="Proteomes" id="UP000263014"/>
    </source>
</evidence>
<dbReference type="Pfam" id="PF01547">
    <property type="entry name" value="SBP_bac_1"/>
    <property type="match status" value="1"/>
</dbReference>
<evidence type="ECO:0000256" key="1">
    <source>
        <dbReference type="SAM" id="SignalP"/>
    </source>
</evidence>
<reference evidence="2 3" key="1">
    <citation type="submission" date="2018-08" db="EMBL/GenBank/DDBJ databases">
        <title>A genome reference for cultivated species of the human gut microbiota.</title>
        <authorList>
            <person name="Zou Y."/>
            <person name="Xue W."/>
            <person name="Luo G."/>
        </authorList>
    </citation>
    <scope>NUCLEOTIDE SEQUENCE [LARGE SCALE GENOMIC DNA]</scope>
    <source>
        <strain evidence="2 3">TM09-12</strain>
    </source>
</reference>
<keyword evidence="1" id="KW-0732">Signal</keyword>
<dbReference type="PANTHER" id="PTHR43649:SF12">
    <property type="entry name" value="DIACETYLCHITOBIOSE BINDING PROTEIN DASA"/>
    <property type="match status" value="1"/>
</dbReference>
<dbReference type="PANTHER" id="PTHR43649">
    <property type="entry name" value="ARABINOSE-BINDING PROTEIN-RELATED"/>
    <property type="match status" value="1"/>
</dbReference>
<feature type="signal peptide" evidence="1">
    <location>
        <begin position="1"/>
        <end position="25"/>
    </location>
</feature>
<accession>A0A374PCS8</accession>
<protein>
    <submittedName>
        <fullName evidence="2">Carbohydrate ABC transporter substrate-binding protein</fullName>
    </submittedName>
</protein>
<evidence type="ECO:0000313" key="2">
    <source>
        <dbReference type="EMBL" id="RGJ07863.1"/>
    </source>
</evidence>
<dbReference type="SUPFAM" id="SSF53850">
    <property type="entry name" value="Periplasmic binding protein-like II"/>
    <property type="match status" value="1"/>
</dbReference>
<name>A0A374PCS8_9FIRM</name>
<comment type="caution">
    <text evidence="2">The sequence shown here is derived from an EMBL/GenBank/DDBJ whole genome shotgun (WGS) entry which is preliminary data.</text>
</comment>
<organism evidence="2 3">
    <name type="scientific">Hungatella hathewayi</name>
    <dbReference type="NCBI Taxonomy" id="154046"/>
    <lineage>
        <taxon>Bacteria</taxon>
        <taxon>Bacillati</taxon>
        <taxon>Bacillota</taxon>
        <taxon>Clostridia</taxon>
        <taxon>Lachnospirales</taxon>
        <taxon>Lachnospiraceae</taxon>
        <taxon>Hungatella</taxon>
    </lineage>
</organism>
<proteinExistence type="predicted"/>